<dbReference type="EMBL" id="KI517392">
    <property type="protein sequence ID" value="ESQ50641.1"/>
    <property type="molecule type" value="Genomic_DNA"/>
</dbReference>
<evidence type="ECO:0000256" key="6">
    <source>
        <dbReference type="SAM" id="SignalP"/>
    </source>
</evidence>
<evidence type="ECO:0000256" key="1">
    <source>
        <dbReference type="ARBA" id="ARBA00004613"/>
    </source>
</evidence>
<keyword evidence="4 6" id="KW-0732">Signal</keyword>
<protein>
    <submittedName>
        <fullName evidence="7">Uncharacterized protein</fullName>
    </submittedName>
</protein>
<dbReference type="GO" id="GO:0005576">
    <property type="term" value="C:extracellular region"/>
    <property type="evidence" value="ECO:0007669"/>
    <property type="project" value="UniProtKB-SubCell"/>
</dbReference>
<dbReference type="Pfam" id="PF06876">
    <property type="entry name" value="SCRL"/>
    <property type="match status" value="1"/>
</dbReference>
<reference evidence="7 8" key="1">
    <citation type="journal article" date="2013" name="Front. Plant Sci.">
        <title>The Reference Genome of the Halophytic Plant Eutrema salsugineum.</title>
        <authorList>
            <person name="Yang R."/>
            <person name="Jarvis D.E."/>
            <person name="Chen H."/>
            <person name="Beilstein M.A."/>
            <person name="Grimwood J."/>
            <person name="Jenkins J."/>
            <person name="Shu S."/>
            <person name="Prochnik S."/>
            <person name="Xin M."/>
            <person name="Ma C."/>
            <person name="Schmutz J."/>
            <person name="Wing R.A."/>
            <person name="Mitchell-Olds T."/>
            <person name="Schumaker K.S."/>
            <person name="Wang X."/>
        </authorList>
    </citation>
    <scope>NUCLEOTIDE SEQUENCE [LARGE SCALE GENOMIC DNA]</scope>
</reference>
<evidence type="ECO:0000256" key="2">
    <source>
        <dbReference type="ARBA" id="ARBA00006722"/>
    </source>
</evidence>
<proteinExistence type="inferred from homology"/>
<dbReference type="KEGG" id="eus:EUTSA_v10023088mg"/>
<dbReference type="OMA" id="DWPENIN"/>
<evidence type="ECO:0000313" key="8">
    <source>
        <dbReference type="Proteomes" id="UP000030689"/>
    </source>
</evidence>
<evidence type="ECO:0000256" key="5">
    <source>
        <dbReference type="ARBA" id="ARBA00023157"/>
    </source>
</evidence>
<feature type="signal peptide" evidence="6">
    <location>
        <begin position="1"/>
        <end position="26"/>
    </location>
</feature>
<dbReference type="Gramene" id="ESQ50641">
    <property type="protein sequence ID" value="ESQ50641"/>
    <property type="gene ID" value="EUTSA_v10023088mg"/>
</dbReference>
<gene>
    <name evidence="7" type="ORF">EUTSA_v10023088mg</name>
</gene>
<keyword evidence="8" id="KW-1185">Reference proteome</keyword>
<evidence type="ECO:0000256" key="4">
    <source>
        <dbReference type="ARBA" id="ARBA00022729"/>
    </source>
</evidence>
<feature type="chain" id="PRO_5004726387" evidence="6">
    <location>
        <begin position="27"/>
        <end position="90"/>
    </location>
</feature>
<dbReference type="STRING" id="72664.V4NV22"/>
<evidence type="ECO:0000313" key="7">
    <source>
        <dbReference type="EMBL" id="ESQ50641.1"/>
    </source>
</evidence>
<organism evidence="7 8">
    <name type="scientific">Eutrema salsugineum</name>
    <name type="common">Saltwater cress</name>
    <name type="synonym">Sisymbrium salsugineum</name>
    <dbReference type="NCBI Taxonomy" id="72664"/>
    <lineage>
        <taxon>Eukaryota</taxon>
        <taxon>Viridiplantae</taxon>
        <taxon>Streptophyta</taxon>
        <taxon>Embryophyta</taxon>
        <taxon>Tracheophyta</taxon>
        <taxon>Spermatophyta</taxon>
        <taxon>Magnoliopsida</taxon>
        <taxon>eudicotyledons</taxon>
        <taxon>Gunneridae</taxon>
        <taxon>Pentapetalae</taxon>
        <taxon>rosids</taxon>
        <taxon>malvids</taxon>
        <taxon>Brassicales</taxon>
        <taxon>Brassicaceae</taxon>
        <taxon>Eutremeae</taxon>
        <taxon>Eutrema</taxon>
    </lineage>
</organism>
<dbReference type="InterPro" id="IPR010682">
    <property type="entry name" value="SCRL"/>
</dbReference>
<dbReference type="Proteomes" id="UP000030689">
    <property type="component" value="Unassembled WGS sequence"/>
</dbReference>
<dbReference type="PANTHER" id="PTHR34450:SF7">
    <property type="entry name" value="DEFENSIN-LIKE PROTEIN 228-RELATED"/>
    <property type="match status" value="1"/>
</dbReference>
<evidence type="ECO:0000256" key="3">
    <source>
        <dbReference type="ARBA" id="ARBA00022525"/>
    </source>
</evidence>
<keyword evidence="5" id="KW-1015">Disulfide bond</keyword>
<comment type="similarity">
    <text evidence="2">Belongs to the DEFL family.</text>
</comment>
<keyword evidence="3" id="KW-0964">Secreted</keyword>
<name>V4NV22_EUTSA</name>
<dbReference type="GO" id="GO:0007165">
    <property type="term" value="P:signal transduction"/>
    <property type="evidence" value="ECO:0007669"/>
    <property type="project" value="InterPro"/>
</dbReference>
<dbReference type="AlphaFoldDB" id="V4NV22"/>
<dbReference type="PANTHER" id="PTHR34450">
    <property type="entry name" value="DEFENSIN-LIKE PROTEIN 245-RELATED"/>
    <property type="match status" value="1"/>
</dbReference>
<sequence length="90" mass="10178">MKSAILFIASCVFMILVLSYPNEVKAAPKRCHYTRRFRGTCGNDMNEGSKLCLGNFHKMNLLKYDLCGCVGGFPWPRDLPVRICNCSRPC</sequence>
<accession>V4NV22</accession>
<comment type="subcellular location">
    <subcellularLocation>
        <location evidence="1">Secreted</location>
    </subcellularLocation>
</comment>